<dbReference type="GO" id="GO:0005576">
    <property type="term" value="C:extracellular region"/>
    <property type="evidence" value="ECO:0007669"/>
    <property type="project" value="UniProtKB-SubCell"/>
</dbReference>
<dbReference type="AlphaFoldDB" id="K8EIV9"/>
<dbReference type="Gene3D" id="1.20.225.10">
    <property type="entry name" value="Bacteriocin AS-48"/>
    <property type="match status" value="1"/>
</dbReference>
<keyword evidence="4" id="KW-0044">Antibiotic</keyword>
<keyword evidence="5" id="KW-0078">Bacteriocin</keyword>
<dbReference type="InterPro" id="IPR009086">
    <property type="entry name" value="Bacteriocin_AS48"/>
</dbReference>
<gene>
    <name evidence="7" type="ORF">BN424_2342</name>
</gene>
<accession>K8EIV9</accession>
<dbReference type="Proteomes" id="UP000000212">
    <property type="component" value="Chromosome"/>
</dbReference>
<organism evidence="7 8">
    <name type="scientific">Carnobacterium maltaromaticum LMA28</name>
    <dbReference type="NCBI Taxonomy" id="1234679"/>
    <lineage>
        <taxon>Bacteria</taxon>
        <taxon>Bacillati</taxon>
        <taxon>Bacillota</taxon>
        <taxon>Bacilli</taxon>
        <taxon>Lactobacillales</taxon>
        <taxon>Carnobacteriaceae</taxon>
        <taxon>Carnobacterium</taxon>
    </lineage>
</organism>
<feature type="transmembrane region" description="Helical" evidence="6">
    <location>
        <begin position="32"/>
        <end position="57"/>
    </location>
</feature>
<keyword evidence="3" id="KW-0929">Antimicrobial</keyword>
<dbReference type="KEGG" id="cml:BN424_2342"/>
<evidence type="ECO:0000256" key="5">
    <source>
        <dbReference type="ARBA" id="ARBA00023048"/>
    </source>
</evidence>
<name>K8EIV9_CARML</name>
<evidence type="ECO:0000256" key="1">
    <source>
        <dbReference type="ARBA" id="ARBA00004613"/>
    </source>
</evidence>
<keyword evidence="6" id="KW-1133">Transmembrane helix</keyword>
<keyword evidence="8" id="KW-1185">Reference proteome</keyword>
<evidence type="ECO:0000256" key="3">
    <source>
        <dbReference type="ARBA" id="ARBA00022529"/>
    </source>
</evidence>
<evidence type="ECO:0000313" key="7">
    <source>
        <dbReference type="EMBL" id="CCO11783.2"/>
    </source>
</evidence>
<comment type="subcellular location">
    <subcellularLocation>
        <location evidence="1">Secreted</location>
    </subcellularLocation>
</comment>
<dbReference type="EMBL" id="HE999757">
    <property type="protein sequence ID" value="CCO11783.2"/>
    <property type="molecule type" value="Genomic_DNA"/>
</dbReference>
<proteinExistence type="predicted"/>
<dbReference type="Pfam" id="PF09221">
    <property type="entry name" value="Bacteriocin_IId"/>
    <property type="match status" value="1"/>
</dbReference>
<evidence type="ECO:0000256" key="2">
    <source>
        <dbReference type="ARBA" id="ARBA00022525"/>
    </source>
</evidence>
<dbReference type="HOGENOM" id="CLU_2714960_0_0_9"/>
<dbReference type="SUPFAM" id="SSF47869">
    <property type="entry name" value="Bacteriocin AS-48"/>
    <property type="match status" value="1"/>
</dbReference>
<protein>
    <submittedName>
        <fullName evidence="7">Circular bacteriocin, circularin A/uberolysin family protein</fullName>
    </submittedName>
</protein>
<dbReference type="GO" id="GO:0031640">
    <property type="term" value="P:killing of cells of another organism"/>
    <property type="evidence" value="ECO:0007669"/>
    <property type="project" value="UniProtKB-KW"/>
</dbReference>
<keyword evidence="6" id="KW-0812">Transmembrane</keyword>
<keyword evidence="6" id="KW-0472">Membrane</keyword>
<dbReference type="InterPro" id="IPR020038">
    <property type="entry name" value="Circ_bacteriocin"/>
</dbReference>
<dbReference type="RefSeq" id="WP_015076909.1">
    <property type="nucleotide sequence ID" value="NC_019425.2"/>
</dbReference>
<sequence length="72" mass="7269">MSDLIMEIASSMGISWGVASKVIDLVLAGSSAWAIVAAIVSGGGIIAIGAVAIKALIQSKLKQMGRAAVITW</sequence>
<dbReference type="GO" id="GO:0042742">
    <property type="term" value="P:defense response to bacterium"/>
    <property type="evidence" value="ECO:0007669"/>
    <property type="project" value="UniProtKB-KW"/>
</dbReference>
<evidence type="ECO:0000256" key="4">
    <source>
        <dbReference type="ARBA" id="ARBA00023022"/>
    </source>
</evidence>
<reference evidence="8" key="1">
    <citation type="journal article" date="2013" name="Genome Announc.">
        <title>Complete Chromosome Sequence of Carnobacterium maltaromaticum LMA 28.</title>
        <authorList>
            <person name="Cailliez-Grimal C."/>
            <person name="Chaillou S."/>
            <person name="Anba-Mondoloni J."/>
            <person name="Loux V."/>
            <person name="Afzal M.I."/>
            <person name="Rahman A."/>
            <person name="Kergourlay G."/>
            <person name="Champomier-Verges M.C."/>
            <person name="Zagorec M."/>
            <person name="Dalgaard P."/>
            <person name="Leisner J.J."/>
            <person name="Prevost H."/>
            <person name="Revol-Junelles A.M."/>
            <person name="Borges F."/>
        </authorList>
    </citation>
    <scope>NUCLEOTIDE SEQUENCE</scope>
    <source>
        <strain evidence="8">LMA28</strain>
    </source>
</reference>
<evidence type="ECO:0000313" key="8">
    <source>
        <dbReference type="Proteomes" id="UP000000212"/>
    </source>
</evidence>
<evidence type="ECO:0000256" key="6">
    <source>
        <dbReference type="SAM" id="Phobius"/>
    </source>
</evidence>
<dbReference type="NCBIfam" id="TIGR03651">
    <property type="entry name" value="circ_ocin_uber"/>
    <property type="match status" value="1"/>
</dbReference>
<keyword evidence="2" id="KW-0964">Secreted</keyword>